<evidence type="ECO:0000313" key="12">
    <source>
        <dbReference type="Proteomes" id="UP000308267"/>
    </source>
</evidence>
<evidence type="ECO:0000259" key="10">
    <source>
        <dbReference type="PROSITE" id="PS51195"/>
    </source>
</evidence>
<keyword evidence="5" id="KW-0067">ATP-binding</keyword>
<dbReference type="SMART" id="SM00487">
    <property type="entry name" value="DEXDc"/>
    <property type="match status" value="1"/>
</dbReference>
<evidence type="ECO:0000256" key="4">
    <source>
        <dbReference type="ARBA" id="ARBA00022806"/>
    </source>
</evidence>
<evidence type="ECO:0000256" key="7">
    <source>
        <dbReference type="SAM" id="MobiDB-lite"/>
    </source>
</evidence>
<feature type="compositionally biased region" description="Polar residues" evidence="7">
    <location>
        <begin position="27"/>
        <end position="40"/>
    </location>
</feature>
<feature type="compositionally biased region" description="Polar residues" evidence="7">
    <location>
        <begin position="48"/>
        <end position="61"/>
    </location>
</feature>
<dbReference type="PROSITE" id="PS51195">
    <property type="entry name" value="Q_MOTIF"/>
    <property type="match status" value="1"/>
</dbReference>
<dbReference type="InterPro" id="IPR014001">
    <property type="entry name" value="Helicase_ATP-bd"/>
</dbReference>
<evidence type="ECO:0000256" key="5">
    <source>
        <dbReference type="ARBA" id="ARBA00022840"/>
    </source>
</evidence>
<sequence>MQPSSVEPQARRPPQEDWGSFLNEIAQLTQSPPNQSSVTSDNDKEDSPSSNFKVSIDSNPPSEGESVIRPILGRGDGGKRADSTPLKDIVKSKLVETDEIDIEVLRSDPNNPLHSVKSFQEMNLKGPLLRGISAMGFYKPSAIQEKALTSIIGTTPQNMIAQSQSGTGKTATFLMAMLSCVNPQHSYCQCLCMAPTRELALQIVAVGRRMATFMEGVSFGVAVRETEVSVGADGYVTNQIVVGTPGTVVQWARCTGSVRFDPSQLKVFVLDEADLMMEEEGFLNISQRIKRKLSPSCQILLFSATYGDDIVEFAREFVPNPIEIRVKRTELPLKNIKQYYLLFDDWTVKYRALTDIHGDFDIGQAIIFCATRQEASWLHGRMNLDGHRVVILSGDLELFERQRVLEQFRSAAYRVLITTNLCSRGLDIPQVNLVINWNMPVTRSGSADCETYLHRIGRSGRFGKEGMAVNFITTEEKHLIGELEAHFQITIPLLTDQDRSLL</sequence>
<feature type="domain" description="Helicase C-terminal" evidence="9">
    <location>
        <begin position="352"/>
        <end position="502"/>
    </location>
</feature>
<evidence type="ECO:0000313" key="11">
    <source>
        <dbReference type="EMBL" id="TGZ72015.1"/>
    </source>
</evidence>
<comment type="caution">
    <text evidence="11">The sequence shown here is derived from an EMBL/GenBank/DDBJ whole genome shotgun (WGS) entry which is preliminary data.</text>
</comment>
<evidence type="ECO:0000259" key="9">
    <source>
        <dbReference type="PROSITE" id="PS51194"/>
    </source>
</evidence>
<gene>
    <name evidence="11" type="ORF">CRM22_002331</name>
</gene>
<feature type="short sequence motif" description="Q motif" evidence="6">
    <location>
        <begin position="117"/>
        <end position="145"/>
    </location>
</feature>
<protein>
    <recommendedName>
        <fullName evidence="1">RNA helicase</fullName>
        <ecNumber evidence="1">3.6.4.13</ecNumber>
    </recommendedName>
</protein>
<dbReference type="GO" id="GO:0003724">
    <property type="term" value="F:RNA helicase activity"/>
    <property type="evidence" value="ECO:0007669"/>
    <property type="project" value="UniProtKB-EC"/>
</dbReference>
<feature type="region of interest" description="Disordered" evidence="7">
    <location>
        <begin position="27"/>
        <end position="85"/>
    </location>
</feature>
<organism evidence="11 12">
    <name type="scientific">Opisthorchis felineus</name>
    <dbReference type="NCBI Taxonomy" id="147828"/>
    <lineage>
        <taxon>Eukaryota</taxon>
        <taxon>Metazoa</taxon>
        <taxon>Spiralia</taxon>
        <taxon>Lophotrochozoa</taxon>
        <taxon>Platyhelminthes</taxon>
        <taxon>Trematoda</taxon>
        <taxon>Digenea</taxon>
        <taxon>Opisthorchiida</taxon>
        <taxon>Opisthorchiata</taxon>
        <taxon>Opisthorchiidae</taxon>
        <taxon>Opisthorchis</taxon>
    </lineage>
</organism>
<dbReference type="Gene3D" id="3.40.50.300">
    <property type="entry name" value="P-loop containing nucleotide triphosphate hydrolases"/>
    <property type="match status" value="2"/>
</dbReference>
<dbReference type="Pfam" id="PF00270">
    <property type="entry name" value="DEAD"/>
    <property type="match status" value="1"/>
</dbReference>
<evidence type="ECO:0000256" key="3">
    <source>
        <dbReference type="ARBA" id="ARBA00022801"/>
    </source>
</evidence>
<dbReference type="CDD" id="cd17963">
    <property type="entry name" value="DEADc_DDX19_DDX25"/>
    <property type="match status" value="1"/>
</dbReference>
<dbReference type="STRING" id="147828.A0A4S2M6R1"/>
<keyword evidence="3" id="KW-0378">Hydrolase</keyword>
<dbReference type="EMBL" id="SJOL01004118">
    <property type="protein sequence ID" value="TGZ72014.1"/>
    <property type="molecule type" value="Genomic_DNA"/>
</dbReference>
<reference evidence="11 12" key="1">
    <citation type="journal article" date="2019" name="BMC Genomics">
        <title>New insights from Opisthorchis felineus genome: update on genomics of the epidemiologically important liver flukes.</title>
        <authorList>
            <person name="Ershov N.I."/>
            <person name="Mordvinov V.A."/>
            <person name="Prokhortchouk E.B."/>
            <person name="Pakharukova M.Y."/>
            <person name="Gunbin K.V."/>
            <person name="Ustyantsev K."/>
            <person name="Genaev M.A."/>
            <person name="Blinov A.G."/>
            <person name="Mazur A."/>
            <person name="Boulygina E."/>
            <person name="Tsygankova S."/>
            <person name="Khrameeva E."/>
            <person name="Chekanov N."/>
            <person name="Fan G."/>
            <person name="Xiao A."/>
            <person name="Zhang H."/>
            <person name="Xu X."/>
            <person name="Yang H."/>
            <person name="Solovyev V."/>
            <person name="Lee S.M."/>
            <person name="Liu X."/>
            <person name="Afonnikov D.A."/>
            <person name="Skryabin K.G."/>
        </authorList>
    </citation>
    <scope>NUCLEOTIDE SEQUENCE [LARGE SCALE GENOMIC DNA]</scope>
    <source>
        <strain evidence="11">AK-0245</strain>
        <tissue evidence="11">Whole organism</tissue>
    </source>
</reference>
<evidence type="ECO:0000256" key="2">
    <source>
        <dbReference type="ARBA" id="ARBA00022741"/>
    </source>
</evidence>
<feature type="domain" description="DEAD-box RNA helicase Q" evidence="10">
    <location>
        <begin position="117"/>
        <end position="145"/>
    </location>
</feature>
<dbReference type="SMART" id="SM00490">
    <property type="entry name" value="HELICc"/>
    <property type="match status" value="1"/>
</dbReference>
<dbReference type="PROSITE" id="PS51194">
    <property type="entry name" value="HELICASE_CTER"/>
    <property type="match status" value="1"/>
</dbReference>
<dbReference type="PANTHER" id="PTHR47958">
    <property type="entry name" value="ATP-DEPENDENT RNA HELICASE DBP3"/>
    <property type="match status" value="1"/>
</dbReference>
<dbReference type="EMBL" id="SJOL01004118">
    <property type="protein sequence ID" value="TGZ72015.1"/>
    <property type="molecule type" value="Genomic_DNA"/>
</dbReference>
<dbReference type="GO" id="GO:0003676">
    <property type="term" value="F:nucleic acid binding"/>
    <property type="evidence" value="ECO:0007669"/>
    <property type="project" value="InterPro"/>
</dbReference>
<dbReference type="Proteomes" id="UP000308267">
    <property type="component" value="Unassembled WGS sequence"/>
</dbReference>
<name>A0A4S2M6R1_OPIFE</name>
<dbReference type="SUPFAM" id="SSF52540">
    <property type="entry name" value="P-loop containing nucleoside triphosphate hydrolases"/>
    <property type="match status" value="1"/>
</dbReference>
<dbReference type="EC" id="3.6.4.13" evidence="1"/>
<dbReference type="GO" id="GO:0005524">
    <property type="term" value="F:ATP binding"/>
    <property type="evidence" value="ECO:0007669"/>
    <property type="project" value="UniProtKB-KW"/>
</dbReference>
<dbReference type="InterPro" id="IPR001650">
    <property type="entry name" value="Helicase_C-like"/>
</dbReference>
<dbReference type="Pfam" id="PF00271">
    <property type="entry name" value="Helicase_C"/>
    <property type="match status" value="1"/>
</dbReference>
<dbReference type="CDD" id="cd18787">
    <property type="entry name" value="SF2_C_DEAD"/>
    <property type="match status" value="1"/>
</dbReference>
<dbReference type="GO" id="GO:0016787">
    <property type="term" value="F:hydrolase activity"/>
    <property type="evidence" value="ECO:0007669"/>
    <property type="project" value="UniProtKB-KW"/>
</dbReference>
<keyword evidence="2" id="KW-0547">Nucleotide-binding</keyword>
<feature type="domain" description="Helicase ATP-binding" evidence="8">
    <location>
        <begin position="150"/>
        <end position="324"/>
    </location>
</feature>
<keyword evidence="4" id="KW-0347">Helicase</keyword>
<dbReference type="PROSITE" id="PS51192">
    <property type="entry name" value="HELICASE_ATP_BIND_1"/>
    <property type="match status" value="1"/>
</dbReference>
<keyword evidence="12" id="KW-1185">Reference proteome</keyword>
<evidence type="ECO:0000259" key="8">
    <source>
        <dbReference type="PROSITE" id="PS51192"/>
    </source>
</evidence>
<evidence type="ECO:0000256" key="6">
    <source>
        <dbReference type="PROSITE-ProRule" id="PRU00552"/>
    </source>
</evidence>
<dbReference type="OrthoDB" id="10265785at2759"/>
<dbReference type="InterPro" id="IPR011545">
    <property type="entry name" value="DEAD/DEAH_box_helicase_dom"/>
</dbReference>
<evidence type="ECO:0000256" key="1">
    <source>
        <dbReference type="ARBA" id="ARBA00012552"/>
    </source>
</evidence>
<proteinExistence type="predicted"/>
<dbReference type="InterPro" id="IPR027417">
    <property type="entry name" value="P-loop_NTPase"/>
</dbReference>
<dbReference type="AlphaFoldDB" id="A0A4S2M6R1"/>
<accession>A0A4S2M6R1</accession>
<dbReference type="InterPro" id="IPR014014">
    <property type="entry name" value="RNA_helicase_DEAD_Q_motif"/>
</dbReference>